<evidence type="ECO:0000313" key="2">
    <source>
        <dbReference type="EMBL" id="TWT89172.1"/>
    </source>
</evidence>
<dbReference type="SUPFAM" id="SSF56436">
    <property type="entry name" value="C-type lectin-like"/>
    <property type="match status" value="1"/>
</dbReference>
<accession>A0A5C5ZNU4</accession>
<gene>
    <name evidence="2" type="ORF">Pla52n_69050</name>
</gene>
<dbReference type="InterPro" id="IPR042095">
    <property type="entry name" value="SUMF_sf"/>
</dbReference>
<evidence type="ECO:0000259" key="1">
    <source>
        <dbReference type="Pfam" id="PF03781"/>
    </source>
</evidence>
<dbReference type="Pfam" id="PF03781">
    <property type="entry name" value="FGE-sulfatase"/>
    <property type="match status" value="1"/>
</dbReference>
<organism evidence="2 3">
    <name type="scientific">Stieleria varia</name>
    <dbReference type="NCBI Taxonomy" id="2528005"/>
    <lineage>
        <taxon>Bacteria</taxon>
        <taxon>Pseudomonadati</taxon>
        <taxon>Planctomycetota</taxon>
        <taxon>Planctomycetia</taxon>
        <taxon>Pirellulales</taxon>
        <taxon>Pirellulaceae</taxon>
        <taxon>Stieleria</taxon>
    </lineage>
</organism>
<dbReference type="Proteomes" id="UP000320176">
    <property type="component" value="Unassembled WGS sequence"/>
</dbReference>
<dbReference type="InterPro" id="IPR016187">
    <property type="entry name" value="CTDL_fold"/>
</dbReference>
<dbReference type="EMBL" id="SJPN01000027">
    <property type="protein sequence ID" value="TWT89172.1"/>
    <property type="molecule type" value="Genomic_DNA"/>
</dbReference>
<protein>
    <submittedName>
        <fullName evidence="2">Formylglycine-generating sulfatase enzyme</fullName>
    </submittedName>
</protein>
<proteinExistence type="predicted"/>
<dbReference type="RefSeq" id="WP_146523743.1">
    <property type="nucleotide sequence ID" value="NZ_CP151726.1"/>
</dbReference>
<name>A0A5C5ZNU4_9BACT</name>
<dbReference type="Gene3D" id="3.90.1580.10">
    <property type="entry name" value="paralog of FGE (formylglycine-generating enzyme)"/>
    <property type="match status" value="1"/>
</dbReference>
<keyword evidence="3" id="KW-1185">Reference proteome</keyword>
<reference evidence="2 3" key="1">
    <citation type="submission" date="2019-02" db="EMBL/GenBank/DDBJ databases">
        <title>Deep-cultivation of Planctomycetes and their phenomic and genomic characterization uncovers novel biology.</title>
        <authorList>
            <person name="Wiegand S."/>
            <person name="Jogler M."/>
            <person name="Boedeker C."/>
            <person name="Pinto D."/>
            <person name="Vollmers J."/>
            <person name="Rivas-Marin E."/>
            <person name="Kohn T."/>
            <person name="Peeters S.H."/>
            <person name="Heuer A."/>
            <person name="Rast P."/>
            <person name="Oberbeckmann S."/>
            <person name="Bunk B."/>
            <person name="Jeske O."/>
            <person name="Meyerdierks A."/>
            <person name="Storesund J.E."/>
            <person name="Kallscheuer N."/>
            <person name="Luecker S."/>
            <person name="Lage O.M."/>
            <person name="Pohl T."/>
            <person name="Merkel B.J."/>
            <person name="Hornburger P."/>
            <person name="Mueller R.-W."/>
            <person name="Bruemmer F."/>
            <person name="Labrenz M."/>
            <person name="Spormann A.M."/>
            <person name="Op Den Camp H."/>
            <person name="Overmann J."/>
            <person name="Amann R."/>
            <person name="Jetten M.S.M."/>
            <person name="Mascher T."/>
            <person name="Medema M.H."/>
            <person name="Devos D.P."/>
            <person name="Kaster A.-K."/>
            <person name="Ovreas L."/>
            <person name="Rohde M."/>
            <person name="Galperin M.Y."/>
            <person name="Jogler C."/>
        </authorList>
    </citation>
    <scope>NUCLEOTIDE SEQUENCE [LARGE SCALE GENOMIC DNA]</scope>
    <source>
        <strain evidence="2 3">Pla52n</strain>
    </source>
</reference>
<dbReference type="AlphaFoldDB" id="A0A5C5ZNU4"/>
<dbReference type="InterPro" id="IPR005532">
    <property type="entry name" value="SUMF_dom"/>
</dbReference>
<dbReference type="PANTHER" id="PTHR23150:SF19">
    <property type="entry name" value="FORMYLGLYCINE-GENERATING ENZYME"/>
    <property type="match status" value="1"/>
</dbReference>
<dbReference type="GO" id="GO:0120147">
    <property type="term" value="F:formylglycine-generating oxidase activity"/>
    <property type="evidence" value="ECO:0007669"/>
    <property type="project" value="TreeGrafter"/>
</dbReference>
<dbReference type="OrthoDB" id="272334at2"/>
<sequence>MKFGKFIRDQRLCRLAFPAKNACPLKDYIDALGSNPTQDPNGQSEPVLRYDPSLWPDEPNRHAFLQDLSIRRLCVTVEGGVGKSKLLEELEVATENAEPGHIALRFELRQLPESAEQFAHRSGPSHTSHSTLFEKLLAQYGAIREKHYRATWRFPSDPEIEQQLFHALRTGSLTLIVDAFDQLNRQEAEKRAAALNSFVTDYFPGIRLVIAGRPYAIKRVWDELQLGELKDAPKELQDEEMRQIPVWTFCKVEKFSRDQADEYLSAEGGTTEGKKKLDALKRMDAEEIRLPRTLNIIRELKPGELAHMQTASDLYWYSMNETVIANFRNSTKDSELRYLKRSHVIPIVSAVAFAMITWKEDPVDCVPSITSDSARNFFDYMEEFGFIAVLKELGIDFEKELLDLAQIDSESIQFHFYSETTSIERPDEVVDVRMSDVTIRDFFAAHWAACYWADQCQVLRSRELSLLSFSERDPRQRVTKDLNSPDFAKFWRFVVGMPDRSPKRVHSGNAATEDSWATAVRPLFTTKDQARPTELMFQCLPDLMWRSGYQEARDHSDRSDWNQTTTAQAITIAQREVRDLFERQNPEEGGPARKLVFEFLTDYLLKLADEKERGTTDCNVTFEMRRAFYLDCEFTPINPEMIYARTREDESLRISRLTYLAEHYPLWLFERNFRAIQGGPFLYGDSPDPNHPLFVESFQLNAYCVSDTLYQVFDGQIQPVDGSAKSLRWCDAQLFAVWAHGCLPDEHLWEAACRGNIGNLDLQKHTVYGFGNNEELLELHAHFEKSNSEWNDNADLWSTNSVSVPGQLLPTTSAELYDMHGLVWEWCSNGISRPVSVSNHEGLDFVNPLFQDAFAVVLGRTIECWETERWLRGGSYYEPPSDVSCTSRMVVDQDLLRCDYGCRIARNSARECL</sequence>
<evidence type="ECO:0000313" key="3">
    <source>
        <dbReference type="Proteomes" id="UP000320176"/>
    </source>
</evidence>
<comment type="caution">
    <text evidence="2">The sequence shown here is derived from an EMBL/GenBank/DDBJ whole genome shotgun (WGS) entry which is preliminary data.</text>
</comment>
<feature type="domain" description="Sulfatase-modifying factor enzyme-like" evidence="1">
    <location>
        <begin position="727"/>
        <end position="905"/>
    </location>
</feature>
<dbReference type="InterPro" id="IPR051043">
    <property type="entry name" value="Sulfatase_Mod_Factor_Kinase"/>
</dbReference>
<dbReference type="PANTHER" id="PTHR23150">
    <property type="entry name" value="SULFATASE MODIFYING FACTOR 1, 2"/>
    <property type="match status" value="1"/>
</dbReference>